<evidence type="ECO:0000256" key="4">
    <source>
        <dbReference type="SAM" id="SignalP"/>
    </source>
</evidence>
<dbReference type="AlphaFoldDB" id="A0A8S3Z3X0"/>
<evidence type="ECO:0000313" key="7">
    <source>
        <dbReference type="Proteomes" id="UP000678393"/>
    </source>
</evidence>
<keyword evidence="1" id="KW-0433">Leucine-rich repeat</keyword>
<keyword evidence="7" id="KW-1185">Reference proteome</keyword>
<dbReference type="InterPro" id="IPR026906">
    <property type="entry name" value="LRR_5"/>
</dbReference>
<dbReference type="PANTHER" id="PTHR24369">
    <property type="entry name" value="ANTIGEN BSP, PUTATIVE-RELATED"/>
    <property type="match status" value="1"/>
</dbReference>
<dbReference type="PANTHER" id="PTHR24369:SF210">
    <property type="entry name" value="CHAOPTIN-RELATED"/>
    <property type="match status" value="1"/>
</dbReference>
<dbReference type="InterPro" id="IPR001611">
    <property type="entry name" value="Leu-rich_rpt"/>
</dbReference>
<proteinExistence type="predicted"/>
<evidence type="ECO:0000256" key="3">
    <source>
        <dbReference type="ARBA" id="ARBA00022737"/>
    </source>
</evidence>
<comment type="caution">
    <text evidence="6">The sequence shown here is derived from an EMBL/GenBank/DDBJ whole genome shotgun (WGS) entry which is preliminary data.</text>
</comment>
<dbReference type="OrthoDB" id="6287021at2759"/>
<feature type="chain" id="PRO_5035829200" description="LRRCT domain-containing protein" evidence="4">
    <location>
        <begin position="20"/>
        <end position="603"/>
    </location>
</feature>
<dbReference type="GO" id="GO:0005886">
    <property type="term" value="C:plasma membrane"/>
    <property type="evidence" value="ECO:0007669"/>
    <property type="project" value="TreeGrafter"/>
</dbReference>
<dbReference type="PROSITE" id="PS51450">
    <property type="entry name" value="LRR"/>
    <property type="match status" value="3"/>
</dbReference>
<dbReference type="InterPro" id="IPR050541">
    <property type="entry name" value="LRR_TM_domain-containing"/>
</dbReference>
<evidence type="ECO:0000256" key="1">
    <source>
        <dbReference type="ARBA" id="ARBA00022614"/>
    </source>
</evidence>
<evidence type="ECO:0000256" key="2">
    <source>
        <dbReference type="ARBA" id="ARBA00022729"/>
    </source>
</evidence>
<keyword evidence="2 4" id="KW-0732">Signal</keyword>
<protein>
    <recommendedName>
        <fullName evidence="5">LRRCT domain-containing protein</fullName>
    </recommendedName>
</protein>
<organism evidence="6 7">
    <name type="scientific">Candidula unifasciata</name>
    <dbReference type="NCBI Taxonomy" id="100452"/>
    <lineage>
        <taxon>Eukaryota</taxon>
        <taxon>Metazoa</taxon>
        <taxon>Spiralia</taxon>
        <taxon>Lophotrochozoa</taxon>
        <taxon>Mollusca</taxon>
        <taxon>Gastropoda</taxon>
        <taxon>Heterobranchia</taxon>
        <taxon>Euthyneura</taxon>
        <taxon>Panpulmonata</taxon>
        <taxon>Eupulmonata</taxon>
        <taxon>Stylommatophora</taxon>
        <taxon>Helicina</taxon>
        <taxon>Helicoidea</taxon>
        <taxon>Geomitridae</taxon>
        <taxon>Candidula</taxon>
    </lineage>
</organism>
<feature type="domain" description="LRRCT" evidence="5">
    <location>
        <begin position="484"/>
        <end position="537"/>
    </location>
</feature>
<evidence type="ECO:0000313" key="6">
    <source>
        <dbReference type="EMBL" id="CAG5124154.1"/>
    </source>
</evidence>
<dbReference type="SMART" id="SM00369">
    <property type="entry name" value="LRR_TYP"/>
    <property type="match status" value="11"/>
</dbReference>
<sequence length="603" mass="67966">MAVGGHLFFLLVSFGFVTSVERGFVYCPAYPCKCESVDGALVINCRHLYLLSLPKFLSFEGRIKELSLRYNNIRHLPANGFQGLHIEDLDLLDNAVTSVDQDAFTGLENSLRSLSLQVYAMYGLPTMTLSRLSSLQSLSIIGCNQREILPDLFQNLSALEELHLIGCRIARIQPGALSPMFHLKTLVLSQNALESQHHAEISQLKNLMTLDLSSNNIQSLSSLMFPSFSKLKSLNVASNNLTWIAKETFYNLDFSLEELDLRDNHIVDEVLGSLANLRLLLRLDISDNNIYNLSGEYFSGMRYLQILKVANNKVKSIGRHSFYGLGPSLLELDLHGNPLDLIKPGTFVDFRVLEKLNLRHTKLGRTFGPYTFTGLSHSLKYLDISMSELITDDLQAFSCLTNITDLDVSSNNICSIDMTVLTIWSQLTRANFSNNNVSTFVTGHLSVSGSSLETLDLSGNNIQAIHECGFFVFRNLRDVYLHGNPLACNCSSSWLYRWLQIRHVSPDQSTHRWTCSSPAFLQDSYFSDLEFSDLKCPPSLDQEDQCFKLYDTPLPHDILFETRIVSLNSTPPCESLCLNISRPDTNYVYVEWLAKKLQWGLCV</sequence>
<dbReference type="InterPro" id="IPR032675">
    <property type="entry name" value="LRR_dom_sf"/>
</dbReference>
<gene>
    <name evidence="6" type="ORF">CUNI_LOCUS9712</name>
</gene>
<dbReference type="Pfam" id="PF13306">
    <property type="entry name" value="LRR_5"/>
    <property type="match status" value="1"/>
</dbReference>
<feature type="signal peptide" evidence="4">
    <location>
        <begin position="1"/>
        <end position="19"/>
    </location>
</feature>
<keyword evidence="3" id="KW-0677">Repeat</keyword>
<dbReference type="Gene3D" id="3.80.10.10">
    <property type="entry name" value="Ribonuclease Inhibitor"/>
    <property type="match status" value="2"/>
</dbReference>
<dbReference type="Pfam" id="PF13855">
    <property type="entry name" value="LRR_8"/>
    <property type="match status" value="3"/>
</dbReference>
<dbReference type="SMART" id="SM00082">
    <property type="entry name" value="LRRCT"/>
    <property type="match status" value="1"/>
</dbReference>
<dbReference type="InterPro" id="IPR003591">
    <property type="entry name" value="Leu-rich_rpt_typical-subtyp"/>
</dbReference>
<evidence type="ECO:0000259" key="5">
    <source>
        <dbReference type="SMART" id="SM00082"/>
    </source>
</evidence>
<dbReference type="Proteomes" id="UP000678393">
    <property type="component" value="Unassembled WGS sequence"/>
</dbReference>
<dbReference type="InterPro" id="IPR000483">
    <property type="entry name" value="Cys-rich_flank_reg_C"/>
</dbReference>
<accession>A0A8S3Z3X0</accession>
<dbReference type="SUPFAM" id="SSF52058">
    <property type="entry name" value="L domain-like"/>
    <property type="match status" value="2"/>
</dbReference>
<reference evidence="6" key="1">
    <citation type="submission" date="2021-04" db="EMBL/GenBank/DDBJ databases">
        <authorList>
            <consortium name="Molecular Ecology Group"/>
        </authorList>
    </citation>
    <scope>NUCLEOTIDE SEQUENCE</scope>
</reference>
<dbReference type="EMBL" id="CAJHNH020001711">
    <property type="protein sequence ID" value="CAG5124154.1"/>
    <property type="molecule type" value="Genomic_DNA"/>
</dbReference>
<name>A0A8S3Z3X0_9EUPU</name>